<evidence type="ECO:0000313" key="3">
    <source>
        <dbReference type="Proteomes" id="UP000324222"/>
    </source>
</evidence>
<dbReference type="EMBL" id="VSRR010003577">
    <property type="protein sequence ID" value="MPC36678.1"/>
    <property type="molecule type" value="Genomic_DNA"/>
</dbReference>
<dbReference type="Proteomes" id="UP000324222">
    <property type="component" value="Unassembled WGS sequence"/>
</dbReference>
<organism evidence="2 3">
    <name type="scientific">Portunus trituberculatus</name>
    <name type="common">Swimming crab</name>
    <name type="synonym">Neptunus trituberculatus</name>
    <dbReference type="NCBI Taxonomy" id="210409"/>
    <lineage>
        <taxon>Eukaryota</taxon>
        <taxon>Metazoa</taxon>
        <taxon>Ecdysozoa</taxon>
        <taxon>Arthropoda</taxon>
        <taxon>Crustacea</taxon>
        <taxon>Multicrustacea</taxon>
        <taxon>Malacostraca</taxon>
        <taxon>Eumalacostraca</taxon>
        <taxon>Eucarida</taxon>
        <taxon>Decapoda</taxon>
        <taxon>Pleocyemata</taxon>
        <taxon>Brachyura</taxon>
        <taxon>Eubrachyura</taxon>
        <taxon>Portunoidea</taxon>
        <taxon>Portunidae</taxon>
        <taxon>Portuninae</taxon>
        <taxon>Portunus</taxon>
    </lineage>
</organism>
<accession>A0A5B7ETW6</accession>
<gene>
    <name evidence="2" type="ORF">E2C01_030146</name>
</gene>
<dbReference type="AlphaFoldDB" id="A0A5B7ETW6"/>
<name>A0A5B7ETW6_PORTR</name>
<comment type="caution">
    <text evidence="2">The sequence shown here is derived from an EMBL/GenBank/DDBJ whole genome shotgun (WGS) entry which is preliminary data.</text>
</comment>
<evidence type="ECO:0000313" key="2">
    <source>
        <dbReference type="EMBL" id="MPC36678.1"/>
    </source>
</evidence>
<feature type="region of interest" description="Disordered" evidence="1">
    <location>
        <begin position="1"/>
        <end position="26"/>
    </location>
</feature>
<evidence type="ECO:0000256" key="1">
    <source>
        <dbReference type="SAM" id="MobiDB-lite"/>
    </source>
</evidence>
<proteinExistence type="predicted"/>
<reference evidence="2 3" key="1">
    <citation type="submission" date="2019-05" db="EMBL/GenBank/DDBJ databases">
        <title>Another draft genome of Portunus trituberculatus and its Hox gene families provides insights of decapod evolution.</title>
        <authorList>
            <person name="Jeong J.-H."/>
            <person name="Song I."/>
            <person name="Kim S."/>
            <person name="Choi T."/>
            <person name="Kim D."/>
            <person name="Ryu S."/>
            <person name="Kim W."/>
        </authorList>
    </citation>
    <scope>NUCLEOTIDE SEQUENCE [LARGE SCALE GENOMIC DNA]</scope>
    <source>
        <tissue evidence="2">Muscle</tissue>
    </source>
</reference>
<keyword evidence="3" id="KW-1185">Reference proteome</keyword>
<sequence>MLHAVDVGRQTDARGPSARPRGTATTECQGAAAAAAAAVSEKYSRSGAGVWWTLPFLLDCVEDIVEKCSERGKRQFNQGLRRER</sequence>
<protein>
    <submittedName>
        <fullName evidence="2">Uncharacterized protein</fullName>
    </submittedName>
</protein>